<protein>
    <submittedName>
        <fullName evidence="1">Uncharacterized protein</fullName>
    </submittedName>
</protein>
<evidence type="ECO:0000313" key="1">
    <source>
        <dbReference type="EMBL" id="OJA13675.1"/>
    </source>
</evidence>
<dbReference type="EMBL" id="LVVM01004053">
    <property type="protein sequence ID" value="OJA13675.1"/>
    <property type="molecule type" value="Genomic_DNA"/>
</dbReference>
<dbReference type="AlphaFoldDB" id="A0A1J8Q117"/>
<accession>A0A1J8Q117</accession>
<comment type="caution">
    <text evidence="1">The sequence shown here is derived from an EMBL/GenBank/DDBJ whole genome shotgun (WGS) entry which is preliminary data.</text>
</comment>
<keyword evidence="2" id="KW-1185">Reference proteome</keyword>
<dbReference type="Proteomes" id="UP000183567">
    <property type="component" value="Unassembled WGS sequence"/>
</dbReference>
<evidence type="ECO:0000313" key="2">
    <source>
        <dbReference type="Proteomes" id="UP000183567"/>
    </source>
</evidence>
<gene>
    <name evidence="1" type="ORF">AZE42_13278</name>
</gene>
<proteinExistence type="predicted"/>
<organism evidence="1 2">
    <name type="scientific">Rhizopogon vesiculosus</name>
    <dbReference type="NCBI Taxonomy" id="180088"/>
    <lineage>
        <taxon>Eukaryota</taxon>
        <taxon>Fungi</taxon>
        <taxon>Dikarya</taxon>
        <taxon>Basidiomycota</taxon>
        <taxon>Agaricomycotina</taxon>
        <taxon>Agaricomycetes</taxon>
        <taxon>Agaricomycetidae</taxon>
        <taxon>Boletales</taxon>
        <taxon>Suillineae</taxon>
        <taxon>Rhizopogonaceae</taxon>
        <taxon>Rhizopogon</taxon>
    </lineage>
</organism>
<sequence length="59" mass="6761">MFSATTLSYDDVDMEFADDLIIPQYLGARVRLHCQDVCELVCCAAYRETQYPANPNVRK</sequence>
<name>A0A1J8Q117_9AGAM</name>
<reference evidence="1 2" key="1">
    <citation type="submission" date="2016-03" db="EMBL/GenBank/DDBJ databases">
        <title>Comparative genomics of the ectomycorrhizal sister species Rhizopogon vinicolor and Rhizopogon vesiculosus (Basidiomycota: Boletales) reveals a divergence of the mating type B locus.</title>
        <authorList>
            <person name="Mujic A.B."/>
            <person name="Kuo A."/>
            <person name="Tritt A."/>
            <person name="Lipzen A."/>
            <person name="Chen C."/>
            <person name="Johnson J."/>
            <person name="Sharma A."/>
            <person name="Barry K."/>
            <person name="Grigoriev I.V."/>
            <person name="Spatafora J.W."/>
        </authorList>
    </citation>
    <scope>NUCLEOTIDE SEQUENCE [LARGE SCALE GENOMIC DNA]</scope>
    <source>
        <strain evidence="1 2">AM-OR11-056</strain>
    </source>
</reference>